<evidence type="ECO:0000313" key="3">
    <source>
        <dbReference type="Proteomes" id="UP001153709"/>
    </source>
</evidence>
<evidence type="ECO:0000313" key="2">
    <source>
        <dbReference type="EMBL" id="CAG9834972.1"/>
    </source>
</evidence>
<dbReference type="AlphaFoldDB" id="A0A9N9T5U6"/>
<dbReference type="Proteomes" id="UP001153709">
    <property type="component" value="Chromosome 5"/>
</dbReference>
<accession>A0A9N9T5U6</accession>
<sequence>MSRFQSRTEKMVALCLNNKAASLQENEQDTHTKELIITSVLYTTPTSLTADIATFAALGILGNTKDLCELLPVSFESLSQDCHDESEIEETPAKKRFVDHDYALRPEQDSRNTSNFQSETETEETPKRKLFDIHDFHTPSQARGPRRSILHSINVSRKQYLTQKKENVCHNHRN</sequence>
<proteinExistence type="predicted"/>
<reference evidence="2" key="1">
    <citation type="submission" date="2022-01" db="EMBL/GenBank/DDBJ databases">
        <authorList>
            <person name="King R."/>
        </authorList>
    </citation>
    <scope>NUCLEOTIDE SEQUENCE</scope>
</reference>
<name>A0A9N9T5U6_DIABA</name>
<feature type="region of interest" description="Disordered" evidence="1">
    <location>
        <begin position="104"/>
        <end position="130"/>
    </location>
</feature>
<protein>
    <submittedName>
        <fullName evidence="2">Uncharacterized protein</fullName>
    </submittedName>
</protein>
<dbReference type="EMBL" id="OU898280">
    <property type="protein sequence ID" value="CAG9834972.1"/>
    <property type="molecule type" value="Genomic_DNA"/>
</dbReference>
<evidence type="ECO:0000256" key="1">
    <source>
        <dbReference type="SAM" id="MobiDB-lite"/>
    </source>
</evidence>
<organism evidence="2 3">
    <name type="scientific">Diabrotica balteata</name>
    <name type="common">Banded cucumber beetle</name>
    <dbReference type="NCBI Taxonomy" id="107213"/>
    <lineage>
        <taxon>Eukaryota</taxon>
        <taxon>Metazoa</taxon>
        <taxon>Ecdysozoa</taxon>
        <taxon>Arthropoda</taxon>
        <taxon>Hexapoda</taxon>
        <taxon>Insecta</taxon>
        <taxon>Pterygota</taxon>
        <taxon>Neoptera</taxon>
        <taxon>Endopterygota</taxon>
        <taxon>Coleoptera</taxon>
        <taxon>Polyphaga</taxon>
        <taxon>Cucujiformia</taxon>
        <taxon>Chrysomeloidea</taxon>
        <taxon>Chrysomelidae</taxon>
        <taxon>Galerucinae</taxon>
        <taxon>Diabroticina</taxon>
        <taxon>Diabroticites</taxon>
        <taxon>Diabrotica</taxon>
    </lineage>
</organism>
<gene>
    <name evidence="2" type="ORF">DIABBA_LOCUS8220</name>
</gene>
<keyword evidence="3" id="KW-1185">Reference proteome</keyword>